<reference evidence="2 3" key="1">
    <citation type="submission" date="2015-11" db="EMBL/GenBank/DDBJ databases">
        <title>Draft WGS of Vibrio toranzoniae.</title>
        <authorList>
            <person name="Lasa A."/>
            <person name="Romalde J.L."/>
        </authorList>
    </citation>
    <scope>NUCLEOTIDE SEQUENCE [LARGE SCALE GENOMIC DNA]</scope>
    <source>
        <strain evidence="2 3">Vb 10.8</strain>
    </source>
</reference>
<name>A0A109DC72_9VIBR</name>
<feature type="transmembrane region" description="Helical" evidence="1">
    <location>
        <begin position="51"/>
        <end position="71"/>
    </location>
</feature>
<gene>
    <name evidence="2" type="ORF">APQ14_18655</name>
</gene>
<dbReference type="AlphaFoldDB" id="A0A109DC72"/>
<keyword evidence="1" id="KW-1133">Transmembrane helix</keyword>
<dbReference type="EMBL" id="LMXU01000001">
    <property type="protein sequence ID" value="KWU02737.1"/>
    <property type="molecule type" value="Genomic_DNA"/>
</dbReference>
<keyword evidence="1" id="KW-0472">Membrane</keyword>
<protein>
    <recommendedName>
        <fullName evidence="4">MFS transporter</fullName>
    </recommendedName>
</protein>
<accession>A0A109DC72</accession>
<sequence length="78" mass="8279">MKINNGSSLFGLANCSTFITALSFVDLRTSNSSQAASLVDKLHAQTDSWSVPILLIASLAFACTIFTVLAARDKKVSV</sequence>
<evidence type="ECO:0008006" key="4">
    <source>
        <dbReference type="Google" id="ProtNLM"/>
    </source>
</evidence>
<evidence type="ECO:0000256" key="1">
    <source>
        <dbReference type="SAM" id="Phobius"/>
    </source>
</evidence>
<organism evidence="2 3">
    <name type="scientific">Vibrio toranzoniae</name>
    <dbReference type="NCBI Taxonomy" id="1194427"/>
    <lineage>
        <taxon>Bacteria</taxon>
        <taxon>Pseudomonadati</taxon>
        <taxon>Pseudomonadota</taxon>
        <taxon>Gammaproteobacteria</taxon>
        <taxon>Vibrionales</taxon>
        <taxon>Vibrionaceae</taxon>
        <taxon>Vibrio</taxon>
    </lineage>
</organism>
<keyword evidence="3" id="KW-1185">Reference proteome</keyword>
<proteinExistence type="predicted"/>
<evidence type="ECO:0000313" key="3">
    <source>
        <dbReference type="Proteomes" id="UP000057389"/>
    </source>
</evidence>
<dbReference type="Proteomes" id="UP000057389">
    <property type="component" value="Unassembled WGS sequence"/>
</dbReference>
<evidence type="ECO:0000313" key="2">
    <source>
        <dbReference type="EMBL" id="KWU02737.1"/>
    </source>
</evidence>
<comment type="caution">
    <text evidence="2">The sequence shown here is derived from an EMBL/GenBank/DDBJ whole genome shotgun (WGS) entry which is preliminary data.</text>
</comment>
<keyword evidence="1" id="KW-0812">Transmembrane</keyword>